<proteinExistence type="predicted"/>
<dbReference type="Pfam" id="PF02450">
    <property type="entry name" value="LCAT"/>
    <property type="match status" value="1"/>
</dbReference>
<dbReference type="Proteomes" id="UP000324800">
    <property type="component" value="Unassembled WGS sequence"/>
</dbReference>
<feature type="region of interest" description="Disordered" evidence="1">
    <location>
        <begin position="358"/>
        <end position="417"/>
    </location>
</feature>
<dbReference type="OrthoDB" id="10251463at2759"/>
<dbReference type="AlphaFoldDB" id="A0A5J4V053"/>
<protein>
    <submittedName>
        <fullName evidence="2">Uncharacterized protein</fullName>
    </submittedName>
</protein>
<evidence type="ECO:0000313" key="2">
    <source>
        <dbReference type="EMBL" id="KAA6375782.1"/>
    </source>
</evidence>
<comment type="caution">
    <text evidence="2">The sequence shown here is derived from an EMBL/GenBank/DDBJ whole genome shotgun (WGS) entry which is preliminary data.</text>
</comment>
<name>A0A5J4V053_9EUKA</name>
<feature type="compositionally biased region" description="Low complexity" evidence="1">
    <location>
        <begin position="359"/>
        <end position="370"/>
    </location>
</feature>
<dbReference type="SUPFAM" id="SSF53474">
    <property type="entry name" value="alpha/beta-Hydrolases"/>
    <property type="match status" value="1"/>
</dbReference>
<evidence type="ECO:0000256" key="1">
    <source>
        <dbReference type="SAM" id="MobiDB-lite"/>
    </source>
</evidence>
<feature type="compositionally biased region" description="Basic and acidic residues" evidence="1">
    <location>
        <begin position="402"/>
        <end position="417"/>
    </location>
</feature>
<dbReference type="Gene3D" id="3.40.50.1820">
    <property type="entry name" value="alpha/beta hydrolase"/>
    <property type="match status" value="1"/>
</dbReference>
<sequence length="605" mass="70159">YMKGKIDPNSLEIIPFEDNVKIFATDKDFGLHAIDYLVPDIPLPHDVRAYFHDLIEMFQMNGYKPGISLWGYPYDWRQDFSLPCIMNPLRARIYQAFRSCGMKKINIISHSQGGLVMRTFISLFPDDVSKYVRRWITIGTPFQGASRITVALLFGYNFNLPTFLVSPRLMQAMQRTIPLTFWFLPPKNCPFSPKVAIQYSGQREITWYGFHNDQDNKCWDYDIQQQEIQITPMEYINMPMFAPCPLHSLFRPGFALAGYKQDRHIELRKKKNQRIDPKEFTIDVKDRIKMALGSAYGEIVKYEEETQKQNNKNASINQQERDLIQFDNNQQSQRNLKKSYSTSGGMKNEVIEIGIDRINNNTQNSTDQSQLIQKDTDNSSQQQGLIVDQGQQQSFTGKRRNAIKEKGDKKQKKEQEKQNFINPLSFPSVFSILRTGEPAEQIQAFVRARIQGHIDNSLFHPPHNNQLSFFELIREIQHYQNEMERVKLIQSDLIEQQKQFMSLKKKGDNKIQSQSSPQSQSVQISPYISPSQGGKPTLWEDPPLDKLQAHVEEIRALPVNFPPEGEFEFINIYGSGVATTWHLFMIDNEEGNDKAFHIYSNKELA</sequence>
<evidence type="ECO:0000313" key="3">
    <source>
        <dbReference type="Proteomes" id="UP000324800"/>
    </source>
</evidence>
<dbReference type="GO" id="GO:0006629">
    <property type="term" value="P:lipid metabolic process"/>
    <property type="evidence" value="ECO:0007669"/>
    <property type="project" value="InterPro"/>
</dbReference>
<dbReference type="EMBL" id="SNRW01010991">
    <property type="protein sequence ID" value="KAA6375782.1"/>
    <property type="molecule type" value="Genomic_DNA"/>
</dbReference>
<dbReference type="GO" id="GO:0008374">
    <property type="term" value="F:O-acyltransferase activity"/>
    <property type="evidence" value="ECO:0007669"/>
    <property type="project" value="InterPro"/>
</dbReference>
<dbReference type="PANTHER" id="PTHR11440">
    <property type="entry name" value="LECITHIN-CHOLESTEROL ACYLTRANSFERASE-RELATED"/>
    <property type="match status" value="1"/>
</dbReference>
<feature type="non-terminal residue" evidence="2">
    <location>
        <position position="605"/>
    </location>
</feature>
<accession>A0A5J4V053</accession>
<reference evidence="2 3" key="1">
    <citation type="submission" date="2019-03" db="EMBL/GenBank/DDBJ databases">
        <title>Single cell metagenomics reveals metabolic interactions within the superorganism composed of flagellate Streblomastix strix and complex community of Bacteroidetes bacteria on its surface.</title>
        <authorList>
            <person name="Treitli S.C."/>
            <person name="Kolisko M."/>
            <person name="Husnik F."/>
            <person name="Keeling P."/>
            <person name="Hampl V."/>
        </authorList>
    </citation>
    <scope>NUCLEOTIDE SEQUENCE [LARGE SCALE GENOMIC DNA]</scope>
    <source>
        <strain evidence="2">ST1C</strain>
    </source>
</reference>
<feature type="region of interest" description="Disordered" evidence="1">
    <location>
        <begin position="504"/>
        <end position="539"/>
    </location>
</feature>
<feature type="non-terminal residue" evidence="2">
    <location>
        <position position="1"/>
    </location>
</feature>
<dbReference type="InterPro" id="IPR029058">
    <property type="entry name" value="AB_hydrolase_fold"/>
</dbReference>
<feature type="compositionally biased region" description="Low complexity" evidence="1">
    <location>
        <begin position="381"/>
        <end position="393"/>
    </location>
</feature>
<feature type="compositionally biased region" description="Low complexity" evidence="1">
    <location>
        <begin position="511"/>
        <end position="532"/>
    </location>
</feature>
<dbReference type="InterPro" id="IPR003386">
    <property type="entry name" value="LACT/PDAT_acylTrfase"/>
</dbReference>
<gene>
    <name evidence="2" type="ORF">EZS28_028691</name>
</gene>
<organism evidence="2 3">
    <name type="scientific">Streblomastix strix</name>
    <dbReference type="NCBI Taxonomy" id="222440"/>
    <lineage>
        <taxon>Eukaryota</taxon>
        <taxon>Metamonada</taxon>
        <taxon>Preaxostyla</taxon>
        <taxon>Oxymonadida</taxon>
        <taxon>Streblomastigidae</taxon>
        <taxon>Streblomastix</taxon>
    </lineage>
</organism>